<dbReference type="PANTHER" id="PTHR32282">
    <property type="entry name" value="BINDING PROTEIN TRANSPEPTIDASE, PUTATIVE-RELATED"/>
    <property type="match status" value="1"/>
</dbReference>
<evidence type="ECO:0000256" key="2">
    <source>
        <dbReference type="ARBA" id="ARBA00022679"/>
    </source>
</evidence>
<accession>A0A147J1B8</accession>
<dbReference type="InterPro" id="IPR036950">
    <property type="entry name" value="PBP_transglycosylase"/>
</dbReference>
<dbReference type="PANTHER" id="PTHR32282:SF33">
    <property type="entry name" value="PEPTIDOGLYCAN GLYCOSYLTRANSFERASE"/>
    <property type="match status" value="1"/>
</dbReference>
<sequence>MTSRSLPRRGRSILGILLFAILGALLALLLYAAMGYADALRDAPRLKARADRLITEGRGPDALTPAELRQLICVEDPDFWHHHGVDNNTPGAGVTTITQSLSKQLAFAAFKPGLRKIRQTTYAKGLEARLSKRQILALFLAEAPFGRGPKGWMQGVFTASAQVYGKSPAELTQAQWLRLVAVLVTPSDFHLFGPDPRLDERVRRIERLVAGMCQPRGNGDVMLDGCA</sequence>
<evidence type="ECO:0000256" key="1">
    <source>
        <dbReference type="ARBA" id="ARBA00004752"/>
    </source>
</evidence>
<dbReference type="Gene3D" id="1.10.3810.10">
    <property type="entry name" value="Biosynthetic peptidoglycan transglycosylase-like"/>
    <property type="match status" value="1"/>
</dbReference>
<protein>
    <submittedName>
        <fullName evidence="4">Glycosyl transferase</fullName>
    </submittedName>
</protein>
<dbReference type="Proteomes" id="UP000074072">
    <property type="component" value="Unassembled WGS sequence"/>
</dbReference>
<dbReference type="PATRIC" id="fig|33051.4.peg.1297"/>
<dbReference type="AlphaFoldDB" id="A0A147J1B8"/>
<dbReference type="InterPro" id="IPR023346">
    <property type="entry name" value="Lysozyme-like_dom_sf"/>
</dbReference>
<dbReference type="GO" id="GO:0008955">
    <property type="term" value="F:peptidoglycan glycosyltransferase activity"/>
    <property type="evidence" value="ECO:0007669"/>
    <property type="project" value="TreeGrafter"/>
</dbReference>
<dbReference type="InterPro" id="IPR050396">
    <property type="entry name" value="Glycosyltr_51/Transpeptidase"/>
</dbReference>
<dbReference type="InterPro" id="IPR001264">
    <property type="entry name" value="Glyco_trans_51"/>
</dbReference>
<evidence type="ECO:0000313" key="4">
    <source>
        <dbReference type="EMBL" id="KTW02191.1"/>
    </source>
</evidence>
<feature type="domain" description="Glycosyl transferase family 51" evidence="3">
    <location>
        <begin position="69"/>
        <end position="204"/>
    </location>
</feature>
<proteinExistence type="predicted"/>
<organism evidence="4 5">
    <name type="scientific">Sphingomonas sanguinis</name>
    <dbReference type="NCBI Taxonomy" id="33051"/>
    <lineage>
        <taxon>Bacteria</taxon>
        <taxon>Pseudomonadati</taxon>
        <taxon>Pseudomonadota</taxon>
        <taxon>Alphaproteobacteria</taxon>
        <taxon>Sphingomonadales</taxon>
        <taxon>Sphingomonadaceae</taxon>
        <taxon>Sphingomonas</taxon>
    </lineage>
</organism>
<dbReference type="Pfam" id="PF00912">
    <property type="entry name" value="Transgly"/>
    <property type="match status" value="1"/>
</dbReference>
<evidence type="ECO:0000313" key="5">
    <source>
        <dbReference type="Proteomes" id="UP000074072"/>
    </source>
</evidence>
<name>A0A147J1B8_9SPHN</name>
<comment type="caution">
    <text evidence="4">The sequence shown here is derived from an EMBL/GenBank/DDBJ whole genome shotgun (WGS) entry which is preliminary data.</text>
</comment>
<reference evidence="4 5" key="1">
    <citation type="journal article" date="2016" name="Front. Microbiol.">
        <title>Genomic Resource of Rice Seed Associated Bacteria.</title>
        <authorList>
            <person name="Midha S."/>
            <person name="Bansal K."/>
            <person name="Sharma S."/>
            <person name="Kumar N."/>
            <person name="Patil P.P."/>
            <person name="Chaudhry V."/>
            <person name="Patil P.B."/>
        </authorList>
    </citation>
    <scope>NUCLEOTIDE SEQUENCE [LARGE SCALE GENOMIC DNA]</scope>
    <source>
        <strain evidence="4 5">SB4</strain>
    </source>
</reference>
<evidence type="ECO:0000259" key="3">
    <source>
        <dbReference type="Pfam" id="PF00912"/>
    </source>
</evidence>
<gene>
    <name evidence="4" type="ORF">SB4_04000</name>
</gene>
<dbReference type="SUPFAM" id="SSF53955">
    <property type="entry name" value="Lysozyme-like"/>
    <property type="match status" value="1"/>
</dbReference>
<keyword evidence="2 4" id="KW-0808">Transferase</keyword>
<dbReference type="EMBL" id="LDTE01000018">
    <property type="protein sequence ID" value="KTW02191.1"/>
    <property type="molecule type" value="Genomic_DNA"/>
</dbReference>
<comment type="pathway">
    <text evidence="1">Cell wall biogenesis; peptidoglycan biosynthesis.</text>
</comment>